<evidence type="ECO:0000256" key="2">
    <source>
        <dbReference type="SAM" id="Phobius"/>
    </source>
</evidence>
<dbReference type="GeneID" id="34685018"/>
<dbReference type="OrthoDB" id="4068068at2759"/>
<keyword evidence="2" id="KW-0472">Membrane</keyword>
<reference evidence="3 4" key="1">
    <citation type="submission" date="2014-12" db="EMBL/GenBank/DDBJ databases">
        <authorList>
            <person name="Neuveglise Cecile"/>
        </authorList>
    </citation>
    <scope>NUCLEOTIDE SEQUENCE [LARGE SCALE GENOMIC DNA]</scope>
    <source>
        <strain evidence="3 4">CBS 12615</strain>
    </source>
</reference>
<evidence type="ECO:0000256" key="1">
    <source>
        <dbReference type="SAM" id="MobiDB-lite"/>
    </source>
</evidence>
<dbReference type="Proteomes" id="UP000054304">
    <property type="component" value="Unassembled WGS sequence"/>
</dbReference>
<evidence type="ECO:0000313" key="4">
    <source>
        <dbReference type="Proteomes" id="UP000054304"/>
    </source>
</evidence>
<dbReference type="RefSeq" id="XP_022627825.1">
    <property type="nucleotide sequence ID" value="XM_022773341.1"/>
</dbReference>
<gene>
    <name evidence="3" type="ORF">LALA0_S03e06304g</name>
</gene>
<dbReference type="AlphaFoldDB" id="A0A0C7N4S1"/>
<dbReference type="HOGENOM" id="CLU_957155_0_0_1"/>
<feature type="transmembrane region" description="Helical" evidence="2">
    <location>
        <begin position="27"/>
        <end position="49"/>
    </location>
</feature>
<accession>A0A0C7N4S1</accession>
<evidence type="ECO:0000313" key="3">
    <source>
        <dbReference type="EMBL" id="CEP61591.1"/>
    </source>
</evidence>
<name>A0A0C7N4S1_9SACH</name>
<organism evidence="3 4">
    <name type="scientific">Lachancea lanzarotensis</name>
    <dbReference type="NCBI Taxonomy" id="1245769"/>
    <lineage>
        <taxon>Eukaryota</taxon>
        <taxon>Fungi</taxon>
        <taxon>Dikarya</taxon>
        <taxon>Ascomycota</taxon>
        <taxon>Saccharomycotina</taxon>
        <taxon>Saccharomycetes</taxon>
        <taxon>Saccharomycetales</taxon>
        <taxon>Saccharomycetaceae</taxon>
        <taxon>Lachancea</taxon>
    </lineage>
</organism>
<keyword evidence="2" id="KW-0812">Transmembrane</keyword>
<feature type="transmembrane region" description="Helical" evidence="2">
    <location>
        <begin position="140"/>
        <end position="162"/>
    </location>
</feature>
<proteinExistence type="predicted"/>
<feature type="region of interest" description="Disordered" evidence="1">
    <location>
        <begin position="81"/>
        <end position="114"/>
    </location>
</feature>
<protein>
    <submittedName>
        <fullName evidence="3">LALA0S03e06304g1_1</fullName>
    </submittedName>
</protein>
<feature type="compositionally biased region" description="Polar residues" evidence="1">
    <location>
        <begin position="84"/>
        <end position="97"/>
    </location>
</feature>
<sequence>MQDSTSSQAVKLQTKNFQEDLVEKMRLLTISIIVIHYLKFGSSTAAFLFRLFVHSLLSKSQVVSDQFRRVSLRVHNVRRIPGLSSGNSHQPSTNETNPNPPMPGTFAVPSSTETSSGSIEELSEAEIEVSVNETQRRVKWVLFHFAFTFNCISIIMALIWPIDFISKAGHYGSESSGSSFGNIPSPFANQNGLIGGELRSGLFVQLVGEQLPSSNFWSNLNIVLLEFLILSLQFGQYILTAYNFADPPFESPNAERNGTNYNTDGPVDKDDAYNGIVLVTTIEPVEVLNDLLDRRYERTTTAPPTGADLV</sequence>
<keyword evidence="4" id="KW-1185">Reference proteome</keyword>
<keyword evidence="2" id="KW-1133">Transmembrane helix</keyword>
<dbReference type="EMBL" id="LN736362">
    <property type="protein sequence ID" value="CEP61591.1"/>
    <property type="molecule type" value="Genomic_DNA"/>
</dbReference>